<reference evidence="1 2" key="1">
    <citation type="submission" date="2020-02" db="EMBL/GenBank/DDBJ databases">
        <title>Genome sequence of the type strain CGMCC 1.15528 of Mesorhizobium zhangyense.</title>
        <authorList>
            <person name="Gao J."/>
            <person name="Sun J."/>
        </authorList>
    </citation>
    <scope>NUCLEOTIDE SEQUENCE [LARGE SCALE GENOMIC DNA]</scope>
    <source>
        <strain evidence="1 2">CGMCC 1.15528</strain>
    </source>
</reference>
<organism evidence="1 2">
    <name type="scientific">Mesorhizobium zhangyense</name>
    <dbReference type="NCBI Taxonomy" id="1776730"/>
    <lineage>
        <taxon>Bacteria</taxon>
        <taxon>Pseudomonadati</taxon>
        <taxon>Pseudomonadota</taxon>
        <taxon>Alphaproteobacteria</taxon>
        <taxon>Hyphomicrobiales</taxon>
        <taxon>Phyllobacteriaceae</taxon>
        <taxon>Mesorhizobium</taxon>
    </lineage>
</organism>
<dbReference type="RefSeq" id="WP_165116541.1">
    <property type="nucleotide sequence ID" value="NZ_JAAKZG010000003.1"/>
</dbReference>
<dbReference type="InterPro" id="IPR009874">
    <property type="entry name" value="DUF1428"/>
</dbReference>
<dbReference type="Gene3D" id="3.30.70.100">
    <property type="match status" value="1"/>
</dbReference>
<evidence type="ECO:0000313" key="2">
    <source>
        <dbReference type="Proteomes" id="UP000481252"/>
    </source>
</evidence>
<comment type="caution">
    <text evidence="1">The sequence shown here is derived from an EMBL/GenBank/DDBJ whole genome shotgun (WGS) entry which is preliminary data.</text>
</comment>
<dbReference type="Pfam" id="PF07237">
    <property type="entry name" value="DUF1428"/>
    <property type="match status" value="1"/>
</dbReference>
<proteinExistence type="predicted"/>
<gene>
    <name evidence="1" type="ORF">G6N74_09295</name>
</gene>
<accession>A0A7C9R756</accession>
<sequence>MSYVDGFVLAVPKSKIDAYKAMAKVGGDVWMEHGALAYVECIGDDVPYGEFTSFPRAVHAKDDEVVIFAWVVYASREDRDAINKKVQADTRMNDFMTDMPFDGKRMIFGGFQSFMALEQGERG</sequence>
<protein>
    <submittedName>
        <fullName evidence="1">DUF1428 family protein</fullName>
    </submittedName>
</protein>
<dbReference type="AlphaFoldDB" id="A0A7C9R756"/>
<dbReference type="SUPFAM" id="SSF54909">
    <property type="entry name" value="Dimeric alpha+beta barrel"/>
    <property type="match status" value="1"/>
</dbReference>
<dbReference type="InterPro" id="IPR011008">
    <property type="entry name" value="Dimeric_a/b-barrel"/>
</dbReference>
<evidence type="ECO:0000313" key="1">
    <source>
        <dbReference type="EMBL" id="NGN41258.1"/>
    </source>
</evidence>
<keyword evidence="2" id="KW-1185">Reference proteome</keyword>
<dbReference type="PIRSF" id="PIRSF007028">
    <property type="entry name" value="UCP007028"/>
    <property type="match status" value="1"/>
</dbReference>
<name>A0A7C9R756_9HYPH</name>
<dbReference type="EMBL" id="JAAKZG010000003">
    <property type="protein sequence ID" value="NGN41258.1"/>
    <property type="molecule type" value="Genomic_DNA"/>
</dbReference>
<dbReference type="Proteomes" id="UP000481252">
    <property type="component" value="Unassembled WGS sequence"/>
</dbReference>